<name>A0ABM7XFZ2_9BACT</name>
<proteinExistence type="predicted"/>
<gene>
    <name evidence="1" type="ORF">AMPC_39270</name>
</gene>
<accession>A0ABM7XFZ2</accession>
<dbReference type="InterPro" id="IPR052927">
    <property type="entry name" value="DCC_oxidoreductase"/>
</dbReference>
<dbReference type="RefSeq" id="WP_248343374.1">
    <property type="nucleotide sequence ID" value="NZ_AP025592.1"/>
</dbReference>
<keyword evidence="2" id="KW-1185">Reference proteome</keyword>
<evidence type="ECO:0000313" key="1">
    <source>
        <dbReference type="EMBL" id="BDG10814.1"/>
    </source>
</evidence>
<reference evidence="2" key="1">
    <citation type="journal article" date="2022" name="Int. J. Syst. Evol. Microbiol.">
        <title>Anaeromyxobacter oryzae sp. nov., Anaeromyxobacter diazotrophicus sp. nov. and Anaeromyxobacter paludicola sp. nov., isolated from paddy soils.</title>
        <authorList>
            <person name="Itoh H."/>
            <person name="Xu Z."/>
            <person name="Mise K."/>
            <person name="Masuda Y."/>
            <person name="Ushijima N."/>
            <person name="Hayakawa C."/>
            <person name="Shiratori Y."/>
            <person name="Senoo K."/>
        </authorList>
    </citation>
    <scope>NUCLEOTIDE SEQUENCE [LARGE SCALE GENOMIC DNA]</scope>
    <source>
        <strain evidence="2">Red630</strain>
    </source>
</reference>
<evidence type="ECO:0008006" key="3">
    <source>
        <dbReference type="Google" id="ProtNLM"/>
    </source>
</evidence>
<dbReference type="PANTHER" id="PTHR33639">
    <property type="entry name" value="THIOL-DISULFIDE OXIDOREDUCTASE DCC"/>
    <property type="match status" value="1"/>
</dbReference>
<dbReference type="EMBL" id="AP025592">
    <property type="protein sequence ID" value="BDG10814.1"/>
    <property type="molecule type" value="Genomic_DNA"/>
</dbReference>
<dbReference type="InterPro" id="IPR007263">
    <property type="entry name" value="DCC1-like"/>
</dbReference>
<dbReference type="PANTHER" id="PTHR33639:SF2">
    <property type="entry name" value="DUF393 DOMAIN-CONTAINING PROTEIN"/>
    <property type="match status" value="1"/>
</dbReference>
<protein>
    <recommendedName>
        <fullName evidence="3">DUF393 domain-containing protein</fullName>
    </recommendedName>
</protein>
<dbReference type="Pfam" id="PF04134">
    <property type="entry name" value="DCC1-like"/>
    <property type="match status" value="1"/>
</dbReference>
<organism evidence="1 2">
    <name type="scientific">Anaeromyxobacter paludicola</name>
    <dbReference type="NCBI Taxonomy" id="2918171"/>
    <lineage>
        <taxon>Bacteria</taxon>
        <taxon>Pseudomonadati</taxon>
        <taxon>Myxococcota</taxon>
        <taxon>Myxococcia</taxon>
        <taxon>Myxococcales</taxon>
        <taxon>Cystobacterineae</taxon>
        <taxon>Anaeromyxobacteraceae</taxon>
        <taxon>Anaeromyxobacter</taxon>
    </lineage>
</organism>
<sequence length="147" mass="15416">MAGPSVPEALRAALPQGTRLVLYDGECGLCRRSVRWLLARDPRGRLRFAPLQGETARALGVAPRELETVLLVEVGPGGAAAVHERSAAIARALGALGGGWALAGRALRLAPRPLADAGYRLVAAHRHRLGPAACALPGPDERARFLP</sequence>
<dbReference type="Proteomes" id="UP001162734">
    <property type="component" value="Chromosome"/>
</dbReference>
<evidence type="ECO:0000313" key="2">
    <source>
        <dbReference type="Proteomes" id="UP001162734"/>
    </source>
</evidence>